<sequence>MESTLLALESKALKPRPHVFVQATDFPLGLLDHRQFELLAYHVLDAEKSETTEYDHVALLNPGPDKGRDILLYCGGIQVGLVQCKRVQRRVGITQLIGEAVKVALHLIRDPSLLPNPSGCRYEIWSAGGFTEEARAFLDDPTRRREFIARDTSKLVSIIRAKYANSRARSKRSASQR</sequence>
<reference evidence="1" key="1">
    <citation type="submission" date="2024-06" db="EMBL/GenBank/DDBJ databases">
        <title>Caulobacter inopinatus, sp. nov.</title>
        <authorList>
            <person name="Donachie S.P."/>
        </authorList>
    </citation>
    <scope>NUCLEOTIDE SEQUENCE</scope>
    <source>
        <strain evidence="1">73W</strain>
    </source>
</reference>
<dbReference type="RefSeq" id="WP_369059063.1">
    <property type="nucleotide sequence ID" value="NZ_CP158375.1"/>
</dbReference>
<gene>
    <name evidence="1" type="ORF">ABOZ73_15720</name>
</gene>
<evidence type="ECO:0000313" key="1">
    <source>
        <dbReference type="EMBL" id="XDO96209.1"/>
    </source>
</evidence>
<evidence type="ECO:0008006" key="2">
    <source>
        <dbReference type="Google" id="ProtNLM"/>
    </source>
</evidence>
<dbReference type="EMBL" id="CP158375">
    <property type="protein sequence ID" value="XDO96209.1"/>
    <property type="molecule type" value="Genomic_DNA"/>
</dbReference>
<proteinExistence type="predicted"/>
<organism evidence="1">
    <name type="scientific">Caulobacter sp. 73W</name>
    <dbReference type="NCBI Taxonomy" id="3161137"/>
    <lineage>
        <taxon>Bacteria</taxon>
        <taxon>Pseudomonadati</taxon>
        <taxon>Pseudomonadota</taxon>
        <taxon>Alphaproteobacteria</taxon>
        <taxon>Caulobacterales</taxon>
        <taxon>Caulobacteraceae</taxon>
        <taxon>Caulobacter</taxon>
    </lineage>
</organism>
<name>A0AB39KR72_9CAUL</name>
<accession>A0AB39KR72</accession>
<protein>
    <recommendedName>
        <fullName evidence="2">Restriction endonuclease type IV Mrr domain-containing protein</fullName>
    </recommendedName>
</protein>
<dbReference type="AlphaFoldDB" id="A0AB39KR72"/>